<protein>
    <recommendedName>
        <fullName evidence="3 15">DNA polymerase I</fullName>
        <ecNumber evidence="2 15">2.7.7.7</ecNumber>
    </recommendedName>
</protein>
<dbReference type="InterPro" id="IPR002421">
    <property type="entry name" value="5-3_exonuclease"/>
</dbReference>
<dbReference type="Pfam" id="PF01367">
    <property type="entry name" value="5_3_exonuc"/>
    <property type="match status" value="1"/>
</dbReference>
<reference evidence="20" key="2">
    <citation type="submission" date="2023-07" db="EMBL/GenBank/DDBJ databases">
        <authorList>
            <person name="Aydin F."/>
            <person name="Tarhane S."/>
            <person name="Saticioglu I.B."/>
            <person name="Karakaya E."/>
            <person name="Abay S."/>
            <person name="Guran O."/>
            <person name="Bozkurt E."/>
            <person name="Uzum N."/>
            <person name="Olgun K."/>
            <person name="Jablonski D."/>
        </authorList>
    </citation>
    <scope>NUCLEOTIDE SEQUENCE</scope>
    <source>
        <strain evidence="20">Faydin-H75</strain>
    </source>
</reference>
<dbReference type="InterPro" id="IPR002298">
    <property type="entry name" value="DNA_polymerase_A"/>
</dbReference>
<evidence type="ECO:0000256" key="8">
    <source>
        <dbReference type="ARBA" id="ARBA00022763"/>
    </source>
</evidence>
<dbReference type="Gene3D" id="1.20.1060.10">
    <property type="entry name" value="Taq DNA Polymerase, Chain T, domain 4"/>
    <property type="match status" value="1"/>
</dbReference>
<dbReference type="SMART" id="SM00279">
    <property type="entry name" value="HhH2"/>
    <property type="match status" value="1"/>
</dbReference>
<dbReference type="InterPro" id="IPR001098">
    <property type="entry name" value="DNA-dir_DNA_pol_A_palm_dom"/>
</dbReference>
<dbReference type="Proteomes" id="UP001240777">
    <property type="component" value="Unassembled WGS sequence"/>
</dbReference>
<dbReference type="GO" id="GO:0003887">
    <property type="term" value="F:DNA-directed DNA polymerase activity"/>
    <property type="evidence" value="ECO:0007669"/>
    <property type="project" value="UniProtKB-UniRule"/>
</dbReference>
<dbReference type="GO" id="GO:0006302">
    <property type="term" value="P:double-strand break repair"/>
    <property type="evidence" value="ECO:0007669"/>
    <property type="project" value="TreeGrafter"/>
</dbReference>
<dbReference type="FunFam" id="1.20.1060.10:FF:000001">
    <property type="entry name" value="DNA polymerase I"/>
    <property type="match status" value="1"/>
</dbReference>
<name>A0AA90T4E2_9HELI</name>
<dbReference type="SUPFAM" id="SSF47807">
    <property type="entry name" value="5' to 3' exonuclease, C-terminal subdomain"/>
    <property type="match status" value="1"/>
</dbReference>
<evidence type="ECO:0000313" key="21">
    <source>
        <dbReference type="EMBL" id="MDP2538208.1"/>
    </source>
</evidence>
<dbReference type="InterPro" id="IPR029060">
    <property type="entry name" value="PIN-like_dom_sf"/>
</dbReference>
<dbReference type="SUPFAM" id="SSF53098">
    <property type="entry name" value="Ribonuclease H-like"/>
    <property type="match status" value="1"/>
</dbReference>
<dbReference type="FunFam" id="1.10.150.20:FF:000002">
    <property type="entry name" value="DNA polymerase I"/>
    <property type="match status" value="1"/>
</dbReference>
<dbReference type="SMART" id="SM00474">
    <property type="entry name" value="35EXOc"/>
    <property type="match status" value="1"/>
</dbReference>
<evidence type="ECO:0000256" key="15">
    <source>
        <dbReference type="NCBIfam" id="TIGR00593"/>
    </source>
</evidence>
<evidence type="ECO:0000259" key="17">
    <source>
        <dbReference type="SMART" id="SM00474"/>
    </source>
</evidence>
<dbReference type="NCBIfam" id="NF004397">
    <property type="entry name" value="PRK05755.1"/>
    <property type="match status" value="1"/>
</dbReference>
<evidence type="ECO:0000313" key="22">
    <source>
        <dbReference type="Proteomes" id="UP001177258"/>
    </source>
</evidence>
<dbReference type="RefSeq" id="WP_305516185.1">
    <property type="nucleotide sequence ID" value="NZ_JAUPEV010000001.1"/>
</dbReference>
<dbReference type="CDD" id="cd09898">
    <property type="entry name" value="H3TH_53EXO"/>
    <property type="match status" value="1"/>
</dbReference>
<dbReference type="GO" id="GO:0006261">
    <property type="term" value="P:DNA-templated DNA replication"/>
    <property type="evidence" value="ECO:0007669"/>
    <property type="project" value="UniProtKB-UniRule"/>
</dbReference>
<dbReference type="InterPro" id="IPR020046">
    <property type="entry name" value="5-3_exonucl_a-hlix_arch_N"/>
</dbReference>
<dbReference type="GO" id="GO:0008409">
    <property type="term" value="F:5'-3' exonuclease activity"/>
    <property type="evidence" value="ECO:0007669"/>
    <property type="project" value="UniProtKB-UniRule"/>
</dbReference>
<dbReference type="InterPro" id="IPR020045">
    <property type="entry name" value="DNA_polI_H3TH"/>
</dbReference>
<dbReference type="PANTHER" id="PTHR10133">
    <property type="entry name" value="DNA POLYMERASE I"/>
    <property type="match status" value="1"/>
</dbReference>
<proteinExistence type="inferred from homology"/>
<keyword evidence="11 16" id="KW-0239">DNA-directed DNA polymerase</keyword>
<evidence type="ECO:0000256" key="7">
    <source>
        <dbReference type="ARBA" id="ARBA00022722"/>
    </source>
</evidence>
<keyword evidence="8 16" id="KW-0227">DNA damage</keyword>
<keyword evidence="12 16" id="KW-0238">DNA-binding</keyword>
<dbReference type="SUPFAM" id="SSF56672">
    <property type="entry name" value="DNA/RNA polymerases"/>
    <property type="match status" value="1"/>
</dbReference>
<feature type="domain" description="5'-3' exonuclease" evidence="18">
    <location>
        <begin position="1"/>
        <end position="260"/>
    </location>
</feature>
<dbReference type="InterPro" id="IPR043502">
    <property type="entry name" value="DNA/RNA_pol_sf"/>
</dbReference>
<evidence type="ECO:0000256" key="2">
    <source>
        <dbReference type="ARBA" id="ARBA00012417"/>
    </source>
</evidence>
<dbReference type="InterPro" id="IPR012337">
    <property type="entry name" value="RNaseH-like_sf"/>
</dbReference>
<sequence>MQTLTIIDTFGFFFRSFYALPPLKNAQGFPTSLLLGFANLIMNLHKEGLSDYIVFALEGRGQNKRKEIYPEYKGTRMETPQDLLMQLPIAIKWIEKMGLLNLSFDGYEADDAIASLSHIATRKNLQVRIISHDKDLYQLIDENTYLYNPTSRKDITEKECLTKYGIHPHEFIDYQSLVGDNSDNVPGIKGIGAKTAEKLIKKFGNLDNIYANLEKLQETVSPRIANLIKEHKEMAYLSKKLVTLKTDLIDDFDLQICKMPLTNPLLAIVDELEEYEFIKLVQRLKGMPMTQPAKAFMAKSKGIGGLNAFSESSFSYTSHLLNDENKLFEILDSIPSSTEISYDCETDSIDVQNANMVGFSFCFDRKNGYYVPIAHNYLGVETQISKESAKKAIEKIFSHPLIGHNLKFDLLIAQNNFGIKPQNYIKDSMILAWLFDSVMSVGLDSQMERWFSHKMIAFEAIVSKGANFSSVSLEDATKYAAEDAVASMCLYEKLIEELRSKELDYLIEIAQNLEFPLIKVLVDMETNGIKINVNWFEKLRLELSNKLSIIQNNIHKHIGFDFNLNSPKQLAEVLFGKLGLKGGRQIKGGYSTDERTLEGLLNEHPVISEIMEYREIFKLKNTYIEPLLKLNNDEHKIHTSFLQTGTATGRLSSKSPNLQNIPVRTEAGKQIREGFIISDKKNTFLSVDYSQIELRLLAHFCMDKDLMEAFKTDKDIHMETAIRIFGEENASQKRSIAKSINFGLIYGMGSKKLAQTLKISPKEAKTYIESYFESFPTVKNFLKYQEEQILANGYAQTLLGHRRYFDFANATELMRANYLREGINSIFQGSAADLIKLSMLKIYENFKNTSVKLLIQVHDELIFELPKELAEQTSKEIEAIMNNVYTLNVPLKCGISLGKNWAELK</sequence>
<dbReference type="EMBL" id="JAUYZK010000001">
    <property type="protein sequence ID" value="MDP2538208.1"/>
    <property type="molecule type" value="Genomic_DNA"/>
</dbReference>
<organism evidence="21 22">
    <name type="scientific">Helicobacter cappadocius</name>
    <dbReference type="NCBI Taxonomy" id="3063998"/>
    <lineage>
        <taxon>Bacteria</taxon>
        <taxon>Pseudomonadati</taxon>
        <taxon>Campylobacterota</taxon>
        <taxon>Epsilonproteobacteria</taxon>
        <taxon>Campylobacterales</taxon>
        <taxon>Helicobacteraceae</taxon>
        <taxon>Helicobacter</taxon>
    </lineage>
</organism>
<evidence type="ECO:0000256" key="11">
    <source>
        <dbReference type="ARBA" id="ARBA00022932"/>
    </source>
</evidence>
<evidence type="ECO:0000256" key="9">
    <source>
        <dbReference type="ARBA" id="ARBA00022801"/>
    </source>
</evidence>
<dbReference type="AlphaFoldDB" id="A0AA90T4E2"/>
<dbReference type="SMART" id="SM00482">
    <property type="entry name" value="POLAc"/>
    <property type="match status" value="1"/>
</dbReference>
<dbReference type="InterPro" id="IPR036279">
    <property type="entry name" value="5-3_exonuclease_C_sf"/>
</dbReference>
<dbReference type="Gene3D" id="1.10.150.20">
    <property type="entry name" value="5' to 3' exonuclease, C-terminal subdomain"/>
    <property type="match status" value="2"/>
</dbReference>
<comment type="similarity">
    <text evidence="1 16">Belongs to the DNA polymerase type-A family.</text>
</comment>
<dbReference type="InterPro" id="IPR018320">
    <property type="entry name" value="DNA_polymerase_1"/>
</dbReference>
<dbReference type="Pfam" id="PF01612">
    <property type="entry name" value="DNA_pol_A_exo1"/>
    <property type="match status" value="1"/>
</dbReference>
<evidence type="ECO:0000256" key="6">
    <source>
        <dbReference type="ARBA" id="ARBA00022705"/>
    </source>
</evidence>
<dbReference type="Gene3D" id="3.40.50.1010">
    <property type="entry name" value="5'-nuclease"/>
    <property type="match status" value="1"/>
</dbReference>
<comment type="caution">
    <text evidence="21">The sequence shown here is derived from an EMBL/GenBank/DDBJ whole genome shotgun (WGS) entry which is preliminary data.</text>
</comment>
<dbReference type="Proteomes" id="UP001177258">
    <property type="component" value="Unassembled WGS sequence"/>
</dbReference>
<dbReference type="SMART" id="SM00475">
    <property type="entry name" value="53EXOc"/>
    <property type="match status" value="1"/>
</dbReference>
<dbReference type="Pfam" id="PF00476">
    <property type="entry name" value="DNA_pol_A"/>
    <property type="match status" value="1"/>
</dbReference>
<evidence type="ECO:0000313" key="20">
    <source>
        <dbReference type="EMBL" id="MDO7252341.1"/>
    </source>
</evidence>
<accession>A0AA90T4E2</accession>
<keyword evidence="6 16" id="KW-0235">DNA replication</keyword>
<feature type="domain" description="DNA-directed DNA polymerase family A palm" evidence="19">
    <location>
        <begin position="668"/>
        <end position="869"/>
    </location>
</feature>
<evidence type="ECO:0000313" key="23">
    <source>
        <dbReference type="Proteomes" id="UP001240777"/>
    </source>
</evidence>
<evidence type="ECO:0000256" key="14">
    <source>
        <dbReference type="ARBA" id="ARBA00049244"/>
    </source>
</evidence>
<evidence type="ECO:0000256" key="12">
    <source>
        <dbReference type="ARBA" id="ARBA00023125"/>
    </source>
</evidence>
<dbReference type="InterPro" id="IPR002562">
    <property type="entry name" value="3'-5'_exonuclease_dom"/>
</dbReference>
<evidence type="ECO:0000256" key="5">
    <source>
        <dbReference type="ARBA" id="ARBA00022695"/>
    </source>
</evidence>
<dbReference type="FunFam" id="1.10.150.20:FF:000003">
    <property type="entry name" value="DNA polymerase I"/>
    <property type="match status" value="1"/>
</dbReference>
<dbReference type="GO" id="GO:0008408">
    <property type="term" value="F:3'-5' exonuclease activity"/>
    <property type="evidence" value="ECO:0007669"/>
    <property type="project" value="UniProtKB-UniRule"/>
</dbReference>
<keyword evidence="13 16" id="KW-0234">DNA repair</keyword>
<keyword evidence="5 16" id="KW-0548">Nucleotidyltransferase</keyword>
<feature type="domain" description="3'-5' exonuclease" evidence="17">
    <location>
        <begin position="318"/>
        <end position="499"/>
    </location>
</feature>
<keyword evidence="9 16" id="KW-0378">Hydrolase</keyword>
<dbReference type="Pfam" id="PF02739">
    <property type="entry name" value="5_3_exonuc_N"/>
    <property type="match status" value="1"/>
</dbReference>
<evidence type="ECO:0000256" key="1">
    <source>
        <dbReference type="ARBA" id="ARBA00007705"/>
    </source>
</evidence>
<evidence type="ECO:0000256" key="10">
    <source>
        <dbReference type="ARBA" id="ARBA00022839"/>
    </source>
</evidence>
<dbReference type="EMBL" id="JAUPEV010000001">
    <property type="protein sequence ID" value="MDO7252341.1"/>
    <property type="molecule type" value="Genomic_DNA"/>
</dbReference>
<keyword evidence="10 16" id="KW-0269">Exonuclease</keyword>
<dbReference type="SUPFAM" id="SSF88723">
    <property type="entry name" value="PIN domain-like"/>
    <property type="match status" value="1"/>
</dbReference>
<dbReference type="CDD" id="cd08637">
    <property type="entry name" value="DNA_pol_A_pol_I_C"/>
    <property type="match status" value="1"/>
</dbReference>
<gene>
    <name evidence="16 21" type="primary">polA</name>
    <name evidence="20" type="ORF">Q5I04_00200</name>
    <name evidence="21" type="ORF">Q5I06_00200</name>
</gene>
<evidence type="ECO:0000259" key="19">
    <source>
        <dbReference type="SMART" id="SM00482"/>
    </source>
</evidence>
<dbReference type="CDD" id="cd09859">
    <property type="entry name" value="PIN_53EXO"/>
    <property type="match status" value="1"/>
</dbReference>
<keyword evidence="7" id="KW-0540">Nuclease</keyword>
<evidence type="ECO:0000256" key="3">
    <source>
        <dbReference type="ARBA" id="ARBA00020311"/>
    </source>
</evidence>
<keyword evidence="4 16" id="KW-0808">Transferase</keyword>
<dbReference type="Gene3D" id="3.30.70.370">
    <property type="match status" value="1"/>
</dbReference>
<dbReference type="PRINTS" id="PR00868">
    <property type="entry name" value="DNAPOLI"/>
</dbReference>
<evidence type="ECO:0000256" key="13">
    <source>
        <dbReference type="ARBA" id="ARBA00023204"/>
    </source>
</evidence>
<dbReference type="InterPro" id="IPR036397">
    <property type="entry name" value="RNaseH_sf"/>
</dbReference>
<reference evidence="21 23" key="1">
    <citation type="submission" date="2023-07" db="EMBL/GenBank/DDBJ databases">
        <title>Unpublished Manusciprt.</title>
        <authorList>
            <person name="Aydin F."/>
            <person name="Tarhane S."/>
            <person name="Saticioglu I.B."/>
            <person name="Karakaya E."/>
            <person name="Abay S."/>
            <person name="Guran O."/>
            <person name="Bozkurt E."/>
            <person name="Uzum N."/>
            <person name="Olgun K."/>
            <person name="Jablonski D."/>
        </authorList>
    </citation>
    <scope>NUCLEOTIDE SEQUENCE</scope>
    <source>
        <strain evidence="23">faydin-H75</strain>
        <strain evidence="21">Faydin-H76</strain>
    </source>
</reference>
<dbReference type="NCBIfam" id="TIGR00593">
    <property type="entry name" value="pola"/>
    <property type="match status" value="1"/>
</dbReference>
<dbReference type="PANTHER" id="PTHR10133:SF27">
    <property type="entry name" value="DNA POLYMERASE NU"/>
    <property type="match status" value="1"/>
</dbReference>
<evidence type="ECO:0000256" key="4">
    <source>
        <dbReference type="ARBA" id="ARBA00022679"/>
    </source>
</evidence>
<dbReference type="CDD" id="cd06139">
    <property type="entry name" value="DNA_polA_I_Ecoli_like_exo"/>
    <property type="match status" value="1"/>
</dbReference>
<comment type="function">
    <text evidence="16">In addition to polymerase activity, this DNA polymerase exhibits 3'-5' and 5'-3' exonuclease activity.</text>
</comment>
<dbReference type="PROSITE" id="PS00447">
    <property type="entry name" value="DNA_POLYMERASE_A"/>
    <property type="match status" value="1"/>
</dbReference>
<dbReference type="EC" id="2.7.7.7" evidence="2 15"/>
<dbReference type="Gene3D" id="3.30.420.10">
    <property type="entry name" value="Ribonuclease H-like superfamily/Ribonuclease H"/>
    <property type="match status" value="1"/>
</dbReference>
<dbReference type="InterPro" id="IPR008918">
    <property type="entry name" value="HhH2"/>
</dbReference>
<dbReference type="GO" id="GO:0003677">
    <property type="term" value="F:DNA binding"/>
    <property type="evidence" value="ECO:0007669"/>
    <property type="project" value="UniProtKB-UniRule"/>
</dbReference>
<reference evidence="20 22" key="3">
    <citation type="journal article" date="2024" name="Syst. Appl. Microbiol.">
        <title>Helicobacter cappadocius sp. nov., from lizards: The first psychrotrophic Helicobacter species.</title>
        <authorList>
            <person name="Aydin F."/>
            <person name="Tarhane S."/>
            <person name="Karakaya E."/>
            <person name="Abay S."/>
            <person name="Kayman T."/>
            <person name="Guran O."/>
            <person name="Bozkurt E."/>
            <person name="Uzum N."/>
            <person name="Avci A."/>
            <person name="Olgun K."/>
            <person name="Jablonski D."/>
            <person name="Guran C."/>
            <person name="Burcin Saticioglu I."/>
        </authorList>
    </citation>
    <scope>NUCLEOTIDE SEQUENCE [LARGE SCALE GENOMIC DNA]</scope>
    <source>
        <strain evidence="20">Faydin-H75</strain>
        <strain evidence="22">faydin-H76</strain>
    </source>
</reference>
<dbReference type="InterPro" id="IPR019760">
    <property type="entry name" value="DNA-dir_DNA_pol_A_CS"/>
</dbReference>
<comment type="catalytic activity">
    <reaction evidence="14 16">
        <text>DNA(n) + a 2'-deoxyribonucleoside 5'-triphosphate = DNA(n+1) + diphosphate</text>
        <dbReference type="Rhea" id="RHEA:22508"/>
        <dbReference type="Rhea" id="RHEA-COMP:17339"/>
        <dbReference type="Rhea" id="RHEA-COMP:17340"/>
        <dbReference type="ChEBI" id="CHEBI:33019"/>
        <dbReference type="ChEBI" id="CHEBI:61560"/>
        <dbReference type="ChEBI" id="CHEBI:173112"/>
        <dbReference type="EC" id="2.7.7.7"/>
    </reaction>
</comment>
<keyword evidence="23" id="KW-1185">Reference proteome</keyword>
<evidence type="ECO:0000259" key="18">
    <source>
        <dbReference type="SMART" id="SM00475"/>
    </source>
</evidence>
<evidence type="ECO:0000256" key="16">
    <source>
        <dbReference type="RuleBase" id="RU004460"/>
    </source>
</evidence>